<keyword evidence="2" id="KW-1185">Reference proteome</keyword>
<proteinExistence type="predicted"/>
<evidence type="ECO:0000313" key="1">
    <source>
        <dbReference type="EMBL" id="TMS12323.1"/>
    </source>
</evidence>
<comment type="caution">
    <text evidence="1">The sequence shown here is derived from an EMBL/GenBank/DDBJ whole genome shotgun (WGS) entry which is preliminary data.</text>
</comment>
<accession>A0ACD3R0T2</accession>
<gene>
    <name evidence="1" type="ORF">E3U43_017281</name>
</gene>
<organism evidence="1 2">
    <name type="scientific">Larimichthys crocea</name>
    <name type="common">Large yellow croaker</name>
    <name type="synonym">Pseudosciaena crocea</name>
    <dbReference type="NCBI Taxonomy" id="215358"/>
    <lineage>
        <taxon>Eukaryota</taxon>
        <taxon>Metazoa</taxon>
        <taxon>Chordata</taxon>
        <taxon>Craniata</taxon>
        <taxon>Vertebrata</taxon>
        <taxon>Euteleostomi</taxon>
        <taxon>Actinopterygii</taxon>
        <taxon>Neopterygii</taxon>
        <taxon>Teleostei</taxon>
        <taxon>Neoteleostei</taxon>
        <taxon>Acanthomorphata</taxon>
        <taxon>Eupercaria</taxon>
        <taxon>Sciaenidae</taxon>
        <taxon>Larimichthys</taxon>
    </lineage>
</organism>
<reference evidence="1" key="1">
    <citation type="submission" date="2018-11" db="EMBL/GenBank/DDBJ databases">
        <title>The sequence and de novo assembly of Larimichthys crocea genome using PacBio and Hi-C technologies.</title>
        <authorList>
            <person name="Xu P."/>
            <person name="Chen B."/>
            <person name="Zhou Z."/>
            <person name="Ke Q."/>
            <person name="Wu Y."/>
            <person name="Bai H."/>
            <person name="Pu F."/>
        </authorList>
    </citation>
    <scope>NUCLEOTIDE SEQUENCE</scope>
    <source>
        <tissue evidence="1">Muscle</tissue>
    </source>
</reference>
<evidence type="ECO:0000313" key="2">
    <source>
        <dbReference type="Proteomes" id="UP000793456"/>
    </source>
</evidence>
<dbReference type="Proteomes" id="UP000793456">
    <property type="component" value="Chromosome XII"/>
</dbReference>
<name>A0ACD3R0T2_LARCR</name>
<sequence length="102" mass="10999">MRFRLLKKNLLALLGVSFVVVTLLFSTRVLLLSDNDTSGHNNDNNIISVRGHSGEMVKFNFGSAARIDSVCLQCQLQTVCAQCEQVSRRASTGAGCAGPQQA</sequence>
<protein>
    <submittedName>
        <fullName evidence="1">Uncharacterized protein</fullName>
    </submittedName>
</protein>
<dbReference type="EMBL" id="CM011685">
    <property type="protein sequence ID" value="TMS12323.1"/>
    <property type="molecule type" value="Genomic_DNA"/>
</dbReference>